<evidence type="ECO:0000313" key="3">
    <source>
        <dbReference type="Proteomes" id="UP001259982"/>
    </source>
</evidence>
<comment type="caution">
    <text evidence="2">The sequence shown here is derived from an EMBL/GenBank/DDBJ whole genome shotgun (WGS) entry which is preliminary data.</text>
</comment>
<evidence type="ECO:0000256" key="1">
    <source>
        <dbReference type="SAM" id="SignalP"/>
    </source>
</evidence>
<keyword evidence="3" id="KW-1185">Reference proteome</keyword>
<dbReference type="InterPro" id="IPR042245">
    <property type="entry name" value="Tgt2/MlaC_sf"/>
</dbReference>
<dbReference type="Pfam" id="PF05494">
    <property type="entry name" value="MlaC"/>
    <property type="match status" value="1"/>
</dbReference>
<dbReference type="PANTHER" id="PTHR36573">
    <property type="entry name" value="INTERMEMBRANE PHOSPHOLIPID TRANSPORT SYSTEM BINDING PROTEIN MLAC"/>
    <property type="match status" value="1"/>
</dbReference>
<gene>
    <name evidence="2" type="ORF">RM531_11560</name>
</gene>
<evidence type="ECO:0000313" key="2">
    <source>
        <dbReference type="EMBL" id="MDT0619112.1"/>
    </source>
</evidence>
<reference evidence="2 3" key="1">
    <citation type="submission" date="2023-09" db="EMBL/GenBank/DDBJ databases">
        <authorList>
            <person name="Rey-Velasco X."/>
        </authorList>
    </citation>
    <scope>NUCLEOTIDE SEQUENCE [LARGE SCALE GENOMIC DNA]</scope>
    <source>
        <strain evidence="2 3">P385</strain>
    </source>
</reference>
<feature type="signal peptide" evidence="1">
    <location>
        <begin position="1"/>
        <end position="24"/>
    </location>
</feature>
<keyword evidence="1" id="KW-0732">Signal</keyword>
<dbReference type="EMBL" id="JAVRHY010000010">
    <property type="protein sequence ID" value="MDT0619112.1"/>
    <property type="molecule type" value="Genomic_DNA"/>
</dbReference>
<protein>
    <submittedName>
        <fullName evidence="2">ABC transporter substrate-binding protein</fullName>
    </submittedName>
</protein>
<name>A0ABU3BBC1_9GAMM</name>
<organism evidence="2 3">
    <name type="scientific">Spectribacter acetivorans</name>
    <dbReference type="NCBI Taxonomy" id="3075603"/>
    <lineage>
        <taxon>Bacteria</taxon>
        <taxon>Pseudomonadati</taxon>
        <taxon>Pseudomonadota</taxon>
        <taxon>Gammaproteobacteria</taxon>
        <taxon>Salinisphaerales</taxon>
        <taxon>Salinisphaeraceae</taxon>
        <taxon>Spectribacter</taxon>
    </lineage>
</organism>
<accession>A0ABU3BBC1</accession>
<feature type="chain" id="PRO_5046825489" evidence="1">
    <location>
        <begin position="25"/>
        <end position="214"/>
    </location>
</feature>
<sequence>MRTFIRPLAALVSALALVSTPLMAQEEACEPTPPAELGEQTVNTLLDELTERRDEFKKNPQALYAMIERELVPLVDLERMSELVLGKHAEDASDEQIDRFAQAFKQMIIQTYGNALYGFDDEQIEFQPVDAPEDATDITFQAVVITEEGDRIPVDMDMHLVDCQWKIYDGSIGNLSFVTNYRGQFNAQIRAGGLDALIEKMERRYGGGVSDPAQ</sequence>
<dbReference type="PANTHER" id="PTHR36573:SF1">
    <property type="entry name" value="INTERMEMBRANE PHOSPHOLIPID TRANSPORT SYSTEM BINDING PROTEIN MLAC"/>
    <property type="match status" value="1"/>
</dbReference>
<dbReference type="InterPro" id="IPR008869">
    <property type="entry name" value="MlaC/ttg2D"/>
</dbReference>
<dbReference type="RefSeq" id="WP_311659432.1">
    <property type="nucleotide sequence ID" value="NZ_JAVRHY010000010.1"/>
</dbReference>
<dbReference type="Proteomes" id="UP001259982">
    <property type="component" value="Unassembled WGS sequence"/>
</dbReference>
<dbReference type="PIRSF" id="PIRSF004649">
    <property type="entry name" value="MlaC"/>
    <property type="match status" value="1"/>
</dbReference>
<proteinExistence type="predicted"/>
<dbReference type="Gene3D" id="3.10.450.710">
    <property type="entry name" value="Tgt2/MlaC"/>
    <property type="match status" value="1"/>
</dbReference>